<gene>
    <name evidence="3" type="ORF">ACFQ63_09025</name>
</gene>
<dbReference type="PANTHER" id="PTHR44103:SF1">
    <property type="entry name" value="PROPROTEIN CONVERTASE P"/>
    <property type="match status" value="1"/>
</dbReference>
<name>A0ABW6IQH0_STRWE</name>
<evidence type="ECO:0000313" key="3">
    <source>
        <dbReference type="EMBL" id="MFE5979841.1"/>
    </source>
</evidence>
<dbReference type="PANTHER" id="PTHR44103">
    <property type="entry name" value="PROPROTEIN CONVERTASE P"/>
    <property type="match status" value="1"/>
</dbReference>
<evidence type="ECO:0000256" key="2">
    <source>
        <dbReference type="SAM" id="SignalP"/>
    </source>
</evidence>
<feature type="chain" id="PRO_5046834300" evidence="2">
    <location>
        <begin position="33"/>
        <end position="571"/>
    </location>
</feature>
<protein>
    <submittedName>
        <fullName evidence="3">FG-GAP repeat domain-containing protein</fullName>
    </submittedName>
</protein>
<dbReference type="InterPro" id="IPR013517">
    <property type="entry name" value="FG-GAP"/>
</dbReference>
<dbReference type="InterPro" id="IPR028994">
    <property type="entry name" value="Integrin_alpha_N"/>
</dbReference>
<dbReference type="EMBL" id="JBHTRV010000005">
    <property type="protein sequence ID" value="MFE5979841.1"/>
    <property type="molecule type" value="Genomic_DNA"/>
</dbReference>
<dbReference type="SUPFAM" id="SSF69318">
    <property type="entry name" value="Integrin alpha N-terminal domain"/>
    <property type="match status" value="2"/>
</dbReference>
<evidence type="ECO:0000256" key="1">
    <source>
        <dbReference type="ARBA" id="ARBA00022729"/>
    </source>
</evidence>
<comment type="caution">
    <text evidence="3">The sequence shown here is derived from an EMBL/GenBank/DDBJ whole genome shotgun (WGS) entry which is preliminary data.</text>
</comment>
<accession>A0ABW6IQH0</accession>
<keyword evidence="4" id="KW-1185">Reference proteome</keyword>
<proteinExistence type="predicted"/>
<sequence>MRSAFFGRARRVTTCTALALSAGMLLASPAVAEPAPRPAVETPQRDHTALKLDWPALSGAAKAGTAQAEAVVPPRFDVDGDGRTDLLNREWTGELYAVPSTAVSPTEAWTGYGGSSVLKNEIVPIGDLNGNGSPEVLTVSKYGQLELFADATATGGWHQWTGNGWTIYNKVFSPGDVNGDGKADLMGRQHNGDLYLYLATGSLTAPFGPRAKVGTGWGLYDQIVGLGDNDGDGRGDVIGRTLGGQLFFYGSTGDKAAPFKGRVPVGTGWGTYNQIVPVDDQDGDGRADLLARDQQGTLWRYLGLGDGRLGPRVQVSYDRGARQVDQFSGSGAIAGSGKNAILARDKQGLIYRYFADNNGLLGKRYPASDENGWNSYNLSFASSLGSDTDADLLVTVQGYLYGNDGTILGSGWHIYNKIAGIGDLSGDGRGDVLARDAAGNLYLYRGNGEGTGFYARIKVGTGWAGYNAIVGAADYSGDGRPDVIARDGSGRLFLYRGTGSATAPFGARTQIGSGWTYARVVAPGDLNSDGKGDLLAVNAAGELWRYLGVGNGTFGPRVRIGTGFQTYNGVF</sequence>
<reference evidence="3 4" key="1">
    <citation type="submission" date="2024-09" db="EMBL/GenBank/DDBJ databases">
        <title>The Natural Products Discovery Center: Release of the First 8490 Sequenced Strains for Exploring Actinobacteria Biosynthetic Diversity.</title>
        <authorList>
            <person name="Kalkreuter E."/>
            <person name="Kautsar S.A."/>
            <person name="Yang D."/>
            <person name="Bader C.D."/>
            <person name="Teijaro C.N."/>
            <person name="Fluegel L."/>
            <person name="Davis C.M."/>
            <person name="Simpson J.R."/>
            <person name="Lauterbach L."/>
            <person name="Steele A.D."/>
            <person name="Gui C."/>
            <person name="Meng S."/>
            <person name="Li G."/>
            <person name="Viehrig K."/>
            <person name="Ye F."/>
            <person name="Su P."/>
            <person name="Kiefer A.F."/>
            <person name="Nichols A."/>
            <person name="Cepeda A.J."/>
            <person name="Yan W."/>
            <person name="Fan B."/>
            <person name="Jiang Y."/>
            <person name="Adhikari A."/>
            <person name="Zheng C.-J."/>
            <person name="Schuster L."/>
            <person name="Cowan T.M."/>
            <person name="Smanski M.J."/>
            <person name="Chevrette M.G."/>
            <person name="De Carvalho L.P.S."/>
            <person name="Shen B."/>
        </authorList>
    </citation>
    <scope>NUCLEOTIDE SEQUENCE [LARGE SCALE GENOMIC DNA]</scope>
    <source>
        <strain evidence="3 4">NPDC056472</strain>
    </source>
</reference>
<feature type="signal peptide" evidence="2">
    <location>
        <begin position="1"/>
        <end position="32"/>
    </location>
</feature>
<dbReference type="Proteomes" id="UP001600424">
    <property type="component" value="Unassembled WGS sequence"/>
</dbReference>
<evidence type="ECO:0000313" key="4">
    <source>
        <dbReference type="Proteomes" id="UP001600424"/>
    </source>
</evidence>
<keyword evidence="1 2" id="KW-0732">Signal</keyword>
<dbReference type="Pfam" id="PF13517">
    <property type="entry name" value="FG-GAP_3"/>
    <property type="match status" value="2"/>
</dbReference>
<dbReference type="RefSeq" id="WP_386249653.1">
    <property type="nucleotide sequence ID" value="NZ_JBHTRV010000005.1"/>
</dbReference>
<organism evidence="3 4">
    <name type="scientific">Streptomyces wedmorensis</name>
    <dbReference type="NCBI Taxonomy" id="43759"/>
    <lineage>
        <taxon>Bacteria</taxon>
        <taxon>Bacillati</taxon>
        <taxon>Actinomycetota</taxon>
        <taxon>Actinomycetes</taxon>
        <taxon>Kitasatosporales</taxon>
        <taxon>Streptomycetaceae</taxon>
        <taxon>Streptomyces</taxon>
    </lineage>
</organism>